<reference evidence="4 5" key="1">
    <citation type="journal article" date="2016" name="Nat. Commun.">
        <title>Thousands of microbial genomes shed light on interconnected biogeochemical processes in an aquifer system.</title>
        <authorList>
            <person name="Anantharaman K."/>
            <person name="Brown C.T."/>
            <person name="Hug L.A."/>
            <person name="Sharon I."/>
            <person name="Castelle C.J."/>
            <person name="Probst A.J."/>
            <person name="Thomas B.C."/>
            <person name="Singh A."/>
            <person name="Wilkins M.J."/>
            <person name="Karaoz U."/>
            <person name="Brodie E.L."/>
            <person name="Williams K.H."/>
            <person name="Hubbard S.S."/>
            <person name="Banfield J.F."/>
        </authorList>
    </citation>
    <scope>NUCLEOTIDE SEQUENCE [LARGE SCALE GENOMIC DNA]</scope>
</reference>
<dbReference type="InterPro" id="IPR050553">
    <property type="entry name" value="Thioredoxin_ResA/DsbE_sf"/>
</dbReference>
<dbReference type="Pfam" id="PF08534">
    <property type="entry name" value="Redoxin"/>
    <property type="match status" value="1"/>
</dbReference>
<evidence type="ECO:0000313" key="5">
    <source>
        <dbReference type="Proteomes" id="UP000176287"/>
    </source>
</evidence>
<name>A0A1G2CJZ5_9BACT</name>
<sequence length="385" mass="42745">MAPKQYLLIVTLVLIAGAIYFINANSASKTGSGGSVTVTPRVFSTDSGQTPSESDGAVSSLVPSSAQTEKNTMSDKFLSAGEKEKRYELAKEITTPDGFINTNGQSVTINGLIGKKIILVDFWTYSCINCQRTTPYLNAWYEKYKDKGFVIIGVHTPEFEFEKDYNNVKAAMEKFGIKFPIVLDNDYSTWTAYKNRYWPRKYLIDIDGYIVYDHIGEGGYEETERKIQEALTERMAVLGESGVIDQQITKEVPIQGGAKSPETYFGSLRNNQQMNLLLPNDSWSIASEFAQNNSSDARIVYAYTAKDVFFVAEAGTEIVVEALLDGNPLGSEAGDDIIKTPDGKTIVKIREARLYKIIQGNHSETHALELIIRKPGLKAFTFTFG</sequence>
<dbReference type="Pfam" id="PF17991">
    <property type="entry name" value="Thioredoxin_10"/>
    <property type="match status" value="1"/>
</dbReference>
<evidence type="ECO:0000313" key="4">
    <source>
        <dbReference type="EMBL" id="OGZ00981.1"/>
    </source>
</evidence>
<dbReference type="InterPro" id="IPR013766">
    <property type="entry name" value="Thioredoxin_domain"/>
</dbReference>
<dbReference type="Gene3D" id="3.40.30.10">
    <property type="entry name" value="Glutaredoxin"/>
    <property type="match status" value="1"/>
</dbReference>
<dbReference type="GO" id="GO:0016491">
    <property type="term" value="F:oxidoreductase activity"/>
    <property type="evidence" value="ECO:0007669"/>
    <property type="project" value="InterPro"/>
</dbReference>
<feature type="domain" description="Thioredoxin" evidence="3">
    <location>
        <begin position="78"/>
        <end position="232"/>
    </location>
</feature>
<dbReference type="AlphaFoldDB" id="A0A1G2CJZ5"/>
<feature type="region of interest" description="Disordered" evidence="1">
    <location>
        <begin position="42"/>
        <end position="75"/>
    </location>
</feature>
<dbReference type="InterPro" id="IPR041017">
    <property type="entry name" value="Thioredoxin_10"/>
</dbReference>
<comment type="caution">
    <text evidence="4">The sequence shown here is derived from an EMBL/GenBank/DDBJ whole genome shotgun (WGS) entry which is preliminary data.</text>
</comment>
<dbReference type="PANTHER" id="PTHR42852">
    <property type="entry name" value="THIOL:DISULFIDE INTERCHANGE PROTEIN DSBE"/>
    <property type="match status" value="1"/>
</dbReference>
<keyword evidence="2" id="KW-0472">Membrane</keyword>
<dbReference type="SUPFAM" id="SSF52833">
    <property type="entry name" value="Thioredoxin-like"/>
    <property type="match status" value="1"/>
</dbReference>
<accession>A0A1G2CJZ5</accession>
<organism evidence="4 5">
    <name type="scientific">Candidatus Liptonbacteria bacterium RIFCSPLOWO2_01_FULL_45_15</name>
    <dbReference type="NCBI Taxonomy" id="1798649"/>
    <lineage>
        <taxon>Bacteria</taxon>
        <taxon>Candidatus Liptoniibacteriota</taxon>
    </lineage>
</organism>
<proteinExistence type="predicted"/>
<evidence type="ECO:0000256" key="2">
    <source>
        <dbReference type="SAM" id="Phobius"/>
    </source>
</evidence>
<dbReference type="PROSITE" id="PS51352">
    <property type="entry name" value="THIOREDOXIN_2"/>
    <property type="match status" value="1"/>
</dbReference>
<dbReference type="EMBL" id="MHKZ01000008">
    <property type="protein sequence ID" value="OGZ00981.1"/>
    <property type="molecule type" value="Genomic_DNA"/>
</dbReference>
<feature type="compositionally biased region" description="Polar residues" evidence="1">
    <location>
        <begin position="61"/>
        <end position="71"/>
    </location>
</feature>
<dbReference type="InterPro" id="IPR013740">
    <property type="entry name" value="Redoxin"/>
</dbReference>
<dbReference type="STRING" id="1798649.A3B13_02665"/>
<dbReference type="Proteomes" id="UP000176287">
    <property type="component" value="Unassembled WGS sequence"/>
</dbReference>
<dbReference type="Gene3D" id="2.60.120.260">
    <property type="entry name" value="Galactose-binding domain-like"/>
    <property type="match status" value="1"/>
</dbReference>
<evidence type="ECO:0000259" key="3">
    <source>
        <dbReference type="PROSITE" id="PS51352"/>
    </source>
</evidence>
<evidence type="ECO:0000256" key="1">
    <source>
        <dbReference type="SAM" id="MobiDB-lite"/>
    </source>
</evidence>
<dbReference type="InterPro" id="IPR036249">
    <property type="entry name" value="Thioredoxin-like_sf"/>
</dbReference>
<feature type="compositionally biased region" description="Polar residues" evidence="1">
    <location>
        <begin position="42"/>
        <end position="53"/>
    </location>
</feature>
<protein>
    <recommendedName>
        <fullName evidence="3">Thioredoxin domain-containing protein</fullName>
    </recommendedName>
</protein>
<keyword evidence="2" id="KW-1133">Transmembrane helix</keyword>
<gene>
    <name evidence="4" type="ORF">A3B13_02665</name>
</gene>
<keyword evidence="2" id="KW-0812">Transmembrane</keyword>
<dbReference type="PANTHER" id="PTHR42852:SF13">
    <property type="entry name" value="PROTEIN DIPZ"/>
    <property type="match status" value="1"/>
</dbReference>
<feature type="transmembrane region" description="Helical" evidence="2">
    <location>
        <begin position="6"/>
        <end position="22"/>
    </location>
</feature>